<dbReference type="AlphaFoldDB" id="A0AAV9DKG8"/>
<gene>
    <name evidence="1" type="ORF">QJS10_CPB13g01152</name>
</gene>
<proteinExistence type="predicted"/>
<reference evidence="1" key="1">
    <citation type="journal article" date="2023" name="Nat. Commun.">
        <title>Diploid and tetraploid genomes of Acorus and the evolution of monocots.</title>
        <authorList>
            <person name="Ma L."/>
            <person name="Liu K.W."/>
            <person name="Li Z."/>
            <person name="Hsiao Y.Y."/>
            <person name="Qi Y."/>
            <person name="Fu T."/>
            <person name="Tang G.D."/>
            <person name="Zhang D."/>
            <person name="Sun W.H."/>
            <person name="Liu D.K."/>
            <person name="Li Y."/>
            <person name="Chen G.Z."/>
            <person name="Liu X.D."/>
            <person name="Liao X.Y."/>
            <person name="Jiang Y.T."/>
            <person name="Yu X."/>
            <person name="Hao Y."/>
            <person name="Huang J."/>
            <person name="Zhao X.W."/>
            <person name="Ke S."/>
            <person name="Chen Y.Y."/>
            <person name="Wu W.L."/>
            <person name="Hsu J.L."/>
            <person name="Lin Y.F."/>
            <person name="Huang M.D."/>
            <person name="Li C.Y."/>
            <person name="Huang L."/>
            <person name="Wang Z.W."/>
            <person name="Zhao X."/>
            <person name="Zhong W.Y."/>
            <person name="Peng D.H."/>
            <person name="Ahmad S."/>
            <person name="Lan S."/>
            <person name="Zhang J.S."/>
            <person name="Tsai W.C."/>
            <person name="Van de Peer Y."/>
            <person name="Liu Z.J."/>
        </authorList>
    </citation>
    <scope>NUCLEOTIDE SEQUENCE</scope>
    <source>
        <strain evidence="1">CP</strain>
    </source>
</reference>
<evidence type="ECO:0000313" key="2">
    <source>
        <dbReference type="Proteomes" id="UP001180020"/>
    </source>
</evidence>
<dbReference type="Proteomes" id="UP001180020">
    <property type="component" value="Unassembled WGS sequence"/>
</dbReference>
<evidence type="ECO:0000313" key="1">
    <source>
        <dbReference type="EMBL" id="KAK1301038.1"/>
    </source>
</evidence>
<reference evidence="1" key="2">
    <citation type="submission" date="2023-06" db="EMBL/GenBank/DDBJ databases">
        <authorList>
            <person name="Ma L."/>
            <person name="Liu K.-W."/>
            <person name="Li Z."/>
            <person name="Hsiao Y.-Y."/>
            <person name="Qi Y."/>
            <person name="Fu T."/>
            <person name="Tang G."/>
            <person name="Zhang D."/>
            <person name="Sun W.-H."/>
            <person name="Liu D.-K."/>
            <person name="Li Y."/>
            <person name="Chen G.-Z."/>
            <person name="Liu X.-D."/>
            <person name="Liao X.-Y."/>
            <person name="Jiang Y.-T."/>
            <person name="Yu X."/>
            <person name="Hao Y."/>
            <person name="Huang J."/>
            <person name="Zhao X.-W."/>
            <person name="Ke S."/>
            <person name="Chen Y.-Y."/>
            <person name="Wu W.-L."/>
            <person name="Hsu J.-L."/>
            <person name="Lin Y.-F."/>
            <person name="Huang M.-D."/>
            <person name="Li C.-Y."/>
            <person name="Huang L."/>
            <person name="Wang Z.-W."/>
            <person name="Zhao X."/>
            <person name="Zhong W.-Y."/>
            <person name="Peng D.-H."/>
            <person name="Ahmad S."/>
            <person name="Lan S."/>
            <person name="Zhang J.-S."/>
            <person name="Tsai W.-C."/>
            <person name="Van De Peer Y."/>
            <person name="Liu Z.-J."/>
        </authorList>
    </citation>
    <scope>NUCLEOTIDE SEQUENCE</scope>
    <source>
        <strain evidence="1">CP</strain>
        <tissue evidence="1">Leaves</tissue>
    </source>
</reference>
<comment type="caution">
    <text evidence="1">The sequence shown here is derived from an EMBL/GenBank/DDBJ whole genome shotgun (WGS) entry which is preliminary data.</text>
</comment>
<name>A0AAV9DKG8_ACOCL</name>
<protein>
    <recommendedName>
        <fullName evidence="3">Reverse transcriptase domain-containing protein</fullName>
    </recommendedName>
</protein>
<accession>A0AAV9DKG8</accession>
<evidence type="ECO:0008006" key="3">
    <source>
        <dbReference type="Google" id="ProtNLM"/>
    </source>
</evidence>
<keyword evidence="2" id="KW-1185">Reference proteome</keyword>
<organism evidence="1 2">
    <name type="scientific">Acorus calamus</name>
    <name type="common">Sweet flag</name>
    <dbReference type="NCBI Taxonomy" id="4465"/>
    <lineage>
        <taxon>Eukaryota</taxon>
        <taxon>Viridiplantae</taxon>
        <taxon>Streptophyta</taxon>
        <taxon>Embryophyta</taxon>
        <taxon>Tracheophyta</taxon>
        <taxon>Spermatophyta</taxon>
        <taxon>Magnoliopsida</taxon>
        <taxon>Liliopsida</taxon>
        <taxon>Acoraceae</taxon>
        <taxon>Acorus</taxon>
    </lineage>
</organism>
<dbReference type="EMBL" id="JAUJYO010000013">
    <property type="protein sequence ID" value="KAK1301038.1"/>
    <property type="molecule type" value="Genomic_DNA"/>
</dbReference>
<sequence length="125" mass="13970">MVKYLSMKNEKGRAAIKIDLRKAFDSIRWPFIQATLEAMYFSTTWGRLGTLAKHSIAISHLLFADDLLIFTPITGASGRVLRAILLDFAAISRLELNSGKSTIFCGGRDDLHEQFTVVIFIEACC</sequence>